<dbReference type="Proteomes" id="UP000492821">
    <property type="component" value="Unassembled WGS sequence"/>
</dbReference>
<evidence type="ECO:0000313" key="1">
    <source>
        <dbReference type="Proteomes" id="UP000492821"/>
    </source>
</evidence>
<accession>A0A7E4USF3</accession>
<name>A0A7E4USF3_PANRE</name>
<proteinExistence type="predicted"/>
<reference evidence="1" key="1">
    <citation type="journal article" date="2013" name="Genetics">
        <title>The draft genome and transcriptome of Panagrellus redivivus are shaped by the harsh demands of a free-living lifestyle.</title>
        <authorList>
            <person name="Srinivasan J."/>
            <person name="Dillman A.R."/>
            <person name="Macchietto M.G."/>
            <person name="Heikkinen L."/>
            <person name="Lakso M."/>
            <person name="Fracchia K.M."/>
            <person name="Antoshechkin I."/>
            <person name="Mortazavi A."/>
            <person name="Wong G."/>
            <person name="Sternberg P.W."/>
        </authorList>
    </citation>
    <scope>NUCLEOTIDE SEQUENCE [LARGE SCALE GENOMIC DNA]</scope>
    <source>
        <strain evidence="1">MT8872</strain>
    </source>
</reference>
<organism evidence="1 2">
    <name type="scientific">Panagrellus redivivus</name>
    <name type="common">Microworm</name>
    <dbReference type="NCBI Taxonomy" id="6233"/>
    <lineage>
        <taxon>Eukaryota</taxon>
        <taxon>Metazoa</taxon>
        <taxon>Ecdysozoa</taxon>
        <taxon>Nematoda</taxon>
        <taxon>Chromadorea</taxon>
        <taxon>Rhabditida</taxon>
        <taxon>Tylenchina</taxon>
        <taxon>Panagrolaimomorpha</taxon>
        <taxon>Panagrolaimoidea</taxon>
        <taxon>Panagrolaimidae</taxon>
        <taxon>Panagrellus</taxon>
    </lineage>
</organism>
<protein>
    <submittedName>
        <fullName evidence="2">FTH domain-containing protein</fullName>
    </submittedName>
</protein>
<dbReference type="WBParaSite" id="Pan_g12164.t1">
    <property type="protein sequence ID" value="Pan_g12164.t1"/>
    <property type="gene ID" value="Pan_g12164"/>
</dbReference>
<evidence type="ECO:0000313" key="2">
    <source>
        <dbReference type="WBParaSite" id="Pan_g12164.t1"/>
    </source>
</evidence>
<dbReference type="AlphaFoldDB" id="A0A7E4USF3"/>
<sequence length="213" mass="24435">MPYPILKLPYGLRCRLRELATPLETYELQIAVGNQLEGLKPLQPVMKVNKVQVKSRGVFVREYTPPVMQKITNFDDNLLFDCERLCIHQVSGEVMDGPLFDRLFLKNVKEISTKGIHSTYHSEVLKKVAQKTNGYDTSIYLHSACMSLYEIFSLFQKLKCLEYPALYKGWAQDLLKADIAGTPYIVTHHSEYKDVFSFLPQELAQILQACLVL</sequence>
<reference evidence="2" key="2">
    <citation type="submission" date="2020-10" db="UniProtKB">
        <authorList>
            <consortium name="WormBaseParasite"/>
        </authorList>
    </citation>
    <scope>IDENTIFICATION</scope>
</reference>
<keyword evidence="1" id="KW-1185">Reference proteome</keyword>